<sequence>MIVRATYGDGVTRTYTSPAAQAVSVAGALAVLELGRRQAELVQLLHDDLAGRGEHTEHLAGLRAALDQLNAALHRWQTLPDRTPAR</sequence>
<dbReference type="Proteomes" id="UP000652013">
    <property type="component" value="Unassembled WGS sequence"/>
</dbReference>
<dbReference type="AlphaFoldDB" id="A0A8J3Y922"/>
<dbReference type="EMBL" id="BOOY01000025">
    <property type="protein sequence ID" value="GIJ03755.1"/>
    <property type="molecule type" value="Genomic_DNA"/>
</dbReference>
<comment type="caution">
    <text evidence="1">The sequence shown here is derived from an EMBL/GenBank/DDBJ whole genome shotgun (WGS) entry which is preliminary data.</text>
</comment>
<organism evidence="1 2">
    <name type="scientific">Spirilliplanes yamanashiensis</name>
    <dbReference type="NCBI Taxonomy" id="42233"/>
    <lineage>
        <taxon>Bacteria</taxon>
        <taxon>Bacillati</taxon>
        <taxon>Actinomycetota</taxon>
        <taxon>Actinomycetes</taxon>
        <taxon>Micromonosporales</taxon>
        <taxon>Micromonosporaceae</taxon>
        <taxon>Spirilliplanes</taxon>
    </lineage>
</organism>
<reference evidence="1" key="1">
    <citation type="submission" date="2021-01" db="EMBL/GenBank/DDBJ databases">
        <title>Whole genome shotgun sequence of Spirilliplanes yamanashiensis NBRC 15828.</title>
        <authorList>
            <person name="Komaki H."/>
            <person name="Tamura T."/>
        </authorList>
    </citation>
    <scope>NUCLEOTIDE SEQUENCE</scope>
    <source>
        <strain evidence="1">NBRC 15828</strain>
    </source>
</reference>
<accession>A0A8J3Y922</accession>
<gene>
    <name evidence="1" type="ORF">Sya03_31070</name>
</gene>
<name>A0A8J3Y922_9ACTN</name>
<keyword evidence="2" id="KW-1185">Reference proteome</keyword>
<protein>
    <submittedName>
        <fullName evidence="1">Uncharacterized protein</fullName>
    </submittedName>
</protein>
<evidence type="ECO:0000313" key="2">
    <source>
        <dbReference type="Proteomes" id="UP000652013"/>
    </source>
</evidence>
<proteinExistence type="predicted"/>
<evidence type="ECO:0000313" key="1">
    <source>
        <dbReference type="EMBL" id="GIJ03755.1"/>
    </source>
</evidence>